<keyword evidence="2" id="KW-0963">Cytoplasm</keyword>
<dbReference type="Proteomes" id="UP000515163">
    <property type="component" value="Unplaced"/>
</dbReference>
<dbReference type="FunFam" id="2.30.29.170:FF:000002">
    <property type="entry name" value="EF-hand domain (C-terminal) containing 1"/>
    <property type="match status" value="1"/>
</dbReference>
<evidence type="ECO:0000259" key="7">
    <source>
        <dbReference type="PROSITE" id="PS51336"/>
    </source>
</evidence>
<accession>A0A6P8HRE0</accession>
<evidence type="ECO:0000256" key="1">
    <source>
        <dbReference type="ARBA" id="ARBA00004430"/>
    </source>
</evidence>
<dbReference type="KEGG" id="aten:116292135"/>
<dbReference type="GO" id="GO:0005930">
    <property type="term" value="C:axoneme"/>
    <property type="evidence" value="ECO:0007669"/>
    <property type="project" value="UniProtKB-SubCell"/>
</dbReference>
<comment type="subcellular location">
    <subcellularLocation>
        <location evidence="1">Cytoplasm</location>
        <location evidence="1">Cytoskeleton</location>
        <location evidence="1">Cilium axoneme</location>
    </subcellularLocation>
</comment>
<keyword evidence="3" id="KW-0677">Repeat</keyword>
<dbReference type="Pfam" id="PF06565">
    <property type="entry name" value="DM10_dom"/>
    <property type="match status" value="3"/>
</dbReference>
<sequence>MALPFLPGNTFNDPTKTKFHRPQTLGWRNGYSLPVAPTAGIGGDPIPENKLTQEELDELANLKPSLTYGQKVQAPPEDFVPAHVAFDKKVLLFHAYFKQTVHESPKEYYRVRPVKIYYYLEDDSISVVEPIVENSGIPQGKLIKRQRLPKNDLGDYWHWKDFNLGITVTFYGKVFFVCDCDAWTREFMASEGIDLNPPESIKPDPHTESRKQPLRSYVTPSDFDKLKQFLKLDRQVLRFFCVWDDRDSMFGEIRPCILHYYLVDDTVEVREVHKPNNGRDPFPVLICRQRLAKNRDTVESSFPSCVLEMSDHEIKNWFSPGDFMVGHTIHMMGRRFLLYQCDEFTKNYYREKFGITEFAPVEVTEEQYEAIKRVFPPYNGFGSLEDSLQSCLSLVPQPPKKDFIKMLENDHKVLRYAANLETVRPEDKNRRFIISYRLADDMLTIYEPPVRNAGIIGGKFLERTRATKPGSSVDNPSFYTPADFSIGSVIHIFKHRFRIVNADEYVLKYLESHAQSCPIDTINSIREIHGKPPTTTEDLIANVPQGDTEPTPPGSGNGIKTEYQRRF</sequence>
<evidence type="ECO:0000256" key="2">
    <source>
        <dbReference type="ARBA" id="ARBA00022490"/>
    </source>
</evidence>
<dbReference type="InParanoid" id="A0A6P8HRE0"/>
<feature type="domain" description="DM10" evidence="7">
    <location>
        <begin position="233"/>
        <end position="353"/>
    </location>
</feature>
<keyword evidence="4" id="KW-0206">Cytoskeleton</keyword>
<gene>
    <name evidence="9" type="primary">LOC116292135</name>
</gene>
<dbReference type="GeneID" id="116292135"/>
<feature type="region of interest" description="Disordered" evidence="6">
    <location>
        <begin position="533"/>
        <end position="567"/>
    </location>
</feature>
<keyword evidence="8" id="KW-1185">Reference proteome</keyword>
<dbReference type="RefSeq" id="XP_031555247.1">
    <property type="nucleotide sequence ID" value="XM_031699387.1"/>
</dbReference>
<feature type="domain" description="DM10" evidence="7">
    <location>
        <begin position="87"/>
        <end position="192"/>
    </location>
</feature>
<dbReference type="GO" id="GO:0000281">
    <property type="term" value="P:mitotic cytokinesis"/>
    <property type="evidence" value="ECO:0007669"/>
    <property type="project" value="TreeGrafter"/>
</dbReference>
<dbReference type="PROSITE" id="PS51336">
    <property type="entry name" value="DM10"/>
    <property type="match status" value="3"/>
</dbReference>
<proteinExistence type="predicted"/>
<dbReference type="SMART" id="SM00676">
    <property type="entry name" value="DM10"/>
    <property type="match status" value="3"/>
</dbReference>
<feature type="compositionally biased region" description="Basic and acidic residues" evidence="6">
    <location>
        <begin position="201"/>
        <end position="211"/>
    </location>
</feature>
<dbReference type="GO" id="GO:0043014">
    <property type="term" value="F:alpha-tubulin binding"/>
    <property type="evidence" value="ECO:0007669"/>
    <property type="project" value="TreeGrafter"/>
</dbReference>
<protein>
    <submittedName>
        <fullName evidence="9">EF-hand domain-containing protein 1-like</fullName>
    </submittedName>
</protein>
<dbReference type="PANTHER" id="PTHR12086:SF9">
    <property type="entry name" value="EF-HAND DOMAIN-CONTAINING PROTEIN 1"/>
    <property type="match status" value="1"/>
</dbReference>
<dbReference type="FunFam" id="2.30.29.170:FF:000001">
    <property type="entry name" value="EF-hand domain containing 1"/>
    <property type="match status" value="1"/>
</dbReference>
<evidence type="ECO:0000256" key="4">
    <source>
        <dbReference type="ARBA" id="ARBA00023212"/>
    </source>
</evidence>
<reference evidence="9" key="1">
    <citation type="submission" date="2025-08" db="UniProtKB">
        <authorList>
            <consortium name="RefSeq"/>
        </authorList>
    </citation>
    <scope>IDENTIFICATION</scope>
    <source>
        <tissue evidence="9">Tentacle</tissue>
    </source>
</reference>
<feature type="region of interest" description="Disordered" evidence="6">
    <location>
        <begin position="194"/>
        <end position="214"/>
    </location>
</feature>
<evidence type="ECO:0000256" key="6">
    <source>
        <dbReference type="SAM" id="MobiDB-lite"/>
    </source>
</evidence>
<dbReference type="GO" id="GO:0060285">
    <property type="term" value="P:cilium-dependent cell motility"/>
    <property type="evidence" value="ECO:0007669"/>
    <property type="project" value="TreeGrafter"/>
</dbReference>
<dbReference type="FunFam" id="2.30.29.170:FF:000003">
    <property type="entry name" value="EF-hand domain (C-terminal) containing 1"/>
    <property type="match status" value="1"/>
</dbReference>
<evidence type="ECO:0000256" key="5">
    <source>
        <dbReference type="ARBA" id="ARBA00023273"/>
    </source>
</evidence>
<dbReference type="InterPro" id="IPR040193">
    <property type="entry name" value="EFHC1/EFHC2/EFHB"/>
</dbReference>
<dbReference type="PANTHER" id="PTHR12086">
    <property type="entry name" value="EF-HAND DOMAIN C-TERMINAL CONTAINING PROTEIN"/>
    <property type="match status" value="1"/>
</dbReference>
<dbReference type="FunCoup" id="A0A6P8HRE0">
    <property type="interactions" value="94"/>
</dbReference>
<organism evidence="8 9">
    <name type="scientific">Actinia tenebrosa</name>
    <name type="common">Australian red waratah sea anemone</name>
    <dbReference type="NCBI Taxonomy" id="6105"/>
    <lineage>
        <taxon>Eukaryota</taxon>
        <taxon>Metazoa</taxon>
        <taxon>Cnidaria</taxon>
        <taxon>Anthozoa</taxon>
        <taxon>Hexacorallia</taxon>
        <taxon>Actiniaria</taxon>
        <taxon>Actiniidae</taxon>
        <taxon>Actinia</taxon>
    </lineage>
</organism>
<dbReference type="InterPro" id="IPR006602">
    <property type="entry name" value="DM10_dom"/>
</dbReference>
<name>A0A6P8HRE0_ACTTE</name>
<evidence type="ECO:0000256" key="3">
    <source>
        <dbReference type="ARBA" id="ARBA00022737"/>
    </source>
</evidence>
<feature type="domain" description="DM10" evidence="7">
    <location>
        <begin position="410"/>
        <end position="514"/>
    </location>
</feature>
<dbReference type="AlphaFoldDB" id="A0A6P8HRE0"/>
<dbReference type="OrthoDB" id="10255210at2759"/>
<dbReference type="GO" id="GO:0072686">
    <property type="term" value="C:mitotic spindle"/>
    <property type="evidence" value="ECO:0007669"/>
    <property type="project" value="TreeGrafter"/>
</dbReference>
<keyword evidence="5" id="KW-0966">Cell projection</keyword>
<dbReference type="GO" id="GO:0007052">
    <property type="term" value="P:mitotic spindle organization"/>
    <property type="evidence" value="ECO:0007669"/>
    <property type="project" value="TreeGrafter"/>
</dbReference>
<dbReference type="Gene3D" id="2.30.29.170">
    <property type="match status" value="3"/>
</dbReference>
<evidence type="ECO:0000313" key="9">
    <source>
        <dbReference type="RefSeq" id="XP_031555247.1"/>
    </source>
</evidence>
<evidence type="ECO:0000313" key="8">
    <source>
        <dbReference type="Proteomes" id="UP000515163"/>
    </source>
</evidence>